<keyword evidence="3" id="KW-1185">Reference proteome</keyword>
<protein>
    <submittedName>
        <fullName evidence="2">Uncharacterized protein</fullName>
    </submittedName>
</protein>
<proteinExistence type="predicted"/>
<feature type="compositionally biased region" description="Basic residues" evidence="1">
    <location>
        <begin position="1"/>
        <end position="12"/>
    </location>
</feature>
<dbReference type="Proteomes" id="UP000780801">
    <property type="component" value="Unassembled WGS sequence"/>
</dbReference>
<comment type="caution">
    <text evidence="2">The sequence shown here is derived from an EMBL/GenBank/DDBJ whole genome shotgun (WGS) entry which is preliminary data.</text>
</comment>
<dbReference type="EMBL" id="JAABOA010006871">
    <property type="protein sequence ID" value="KAF9553614.1"/>
    <property type="molecule type" value="Genomic_DNA"/>
</dbReference>
<accession>A0A9P6K8N8</accession>
<evidence type="ECO:0000313" key="3">
    <source>
        <dbReference type="Proteomes" id="UP000780801"/>
    </source>
</evidence>
<evidence type="ECO:0000256" key="1">
    <source>
        <dbReference type="SAM" id="MobiDB-lite"/>
    </source>
</evidence>
<name>A0A9P6K8N8_9FUNG</name>
<gene>
    <name evidence="2" type="ORF">BGW38_009374</name>
</gene>
<evidence type="ECO:0000313" key="2">
    <source>
        <dbReference type="EMBL" id="KAF9553614.1"/>
    </source>
</evidence>
<dbReference type="AlphaFoldDB" id="A0A9P6K8N8"/>
<feature type="region of interest" description="Disordered" evidence="1">
    <location>
        <begin position="1"/>
        <end position="53"/>
    </location>
</feature>
<reference evidence="2" key="1">
    <citation type="journal article" date="2020" name="Fungal Divers.">
        <title>Resolving the Mortierellaceae phylogeny through synthesis of multi-gene phylogenetics and phylogenomics.</title>
        <authorList>
            <person name="Vandepol N."/>
            <person name="Liber J."/>
            <person name="Desiro A."/>
            <person name="Na H."/>
            <person name="Kennedy M."/>
            <person name="Barry K."/>
            <person name="Grigoriev I.V."/>
            <person name="Miller A.N."/>
            <person name="O'Donnell K."/>
            <person name="Stajich J.E."/>
            <person name="Bonito G."/>
        </authorList>
    </citation>
    <scope>NUCLEOTIDE SEQUENCE</scope>
    <source>
        <strain evidence="2">KOD1015</strain>
    </source>
</reference>
<feature type="compositionally biased region" description="Polar residues" evidence="1">
    <location>
        <begin position="26"/>
        <end position="47"/>
    </location>
</feature>
<feature type="non-terminal residue" evidence="2">
    <location>
        <position position="53"/>
    </location>
</feature>
<organism evidence="2 3">
    <name type="scientific">Lunasporangiospora selenospora</name>
    <dbReference type="NCBI Taxonomy" id="979761"/>
    <lineage>
        <taxon>Eukaryota</taxon>
        <taxon>Fungi</taxon>
        <taxon>Fungi incertae sedis</taxon>
        <taxon>Mucoromycota</taxon>
        <taxon>Mortierellomycotina</taxon>
        <taxon>Mortierellomycetes</taxon>
        <taxon>Mortierellales</taxon>
        <taxon>Mortierellaceae</taxon>
        <taxon>Lunasporangiospora</taxon>
    </lineage>
</organism>
<sequence>MAKKKVATRKTRLANGASAHHHPYSQPASPDSDPTSKAVSRTATSSPSPQPAQ</sequence>